<dbReference type="CDD" id="cd17557">
    <property type="entry name" value="REC_Rcp-like"/>
    <property type="match status" value="1"/>
</dbReference>
<keyword evidence="1" id="KW-0597">Phosphoprotein</keyword>
<dbReference type="PROSITE" id="PS50110">
    <property type="entry name" value="RESPONSE_REGULATORY"/>
    <property type="match status" value="1"/>
</dbReference>
<protein>
    <submittedName>
        <fullName evidence="3">Response regulator</fullName>
    </submittedName>
</protein>
<dbReference type="PANTHER" id="PTHR44520">
    <property type="entry name" value="RESPONSE REGULATOR RCP1-RELATED"/>
    <property type="match status" value="1"/>
</dbReference>
<dbReference type="RefSeq" id="WP_155172671.1">
    <property type="nucleotide sequence ID" value="NZ_BAAAFL010000002.1"/>
</dbReference>
<dbReference type="SMART" id="SM00448">
    <property type="entry name" value="REC"/>
    <property type="match status" value="1"/>
</dbReference>
<sequence>MENLINVLLVEDDEVDIMNVKRSFKKNCINNPLYVAKNGLEALNMLSAKDPDNYVPAPRIVLLDINMPKMGGIEFLTELRKDPVLKPTTVFVMTTSNEDSDKIAAYNLNVAGYILKPLSFDGFVNAVSILNHYWQLCELPETTKIESQR</sequence>
<accession>A0ABW9RP97</accession>
<proteinExistence type="predicted"/>
<organism evidence="3 4">
    <name type="scientific">Fulvivirga kasyanovii</name>
    <dbReference type="NCBI Taxonomy" id="396812"/>
    <lineage>
        <taxon>Bacteria</taxon>
        <taxon>Pseudomonadati</taxon>
        <taxon>Bacteroidota</taxon>
        <taxon>Cytophagia</taxon>
        <taxon>Cytophagales</taxon>
        <taxon>Fulvivirgaceae</taxon>
        <taxon>Fulvivirga</taxon>
    </lineage>
</organism>
<feature type="domain" description="Response regulatory" evidence="2">
    <location>
        <begin position="6"/>
        <end position="131"/>
    </location>
</feature>
<dbReference type="InterPro" id="IPR052893">
    <property type="entry name" value="TCS_response_regulator"/>
</dbReference>
<dbReference type="SUPFAM" id="SSF52172">
    <property type="entry name" value="CheY-like"/>
    <property type="match status" value="1"/>
</dbReference>
<dbReference type="PANTHER" id="PTHR44520:SF2">
    <property type="entry name" value="RESPONSE REGULATOR RCP1"/>
    <property type="match status" value="1"/>
</dbReference>
<dbReference type="InterPro" id="IPR011006">
    <property type="entry name" value="CheY-like_superfamily"/>
</dbReference>
<evidence type="ECO:0000313" key="3">
    <source>
        <dbReference type="EMBL" id="MTI25973.1"/>
    </source>
</evidence>
<keyword evidence="4" id="KW-1185">Reference proteome</keyword>
<evidence type="ECO:0000313" key="4">
    <source>
        <dbReference type="Proteomes" id="UP000798808"/>
    </source>
</evidence>
<dbReference type="Gene3D" id="3.40.50.2300">
    <property type="match status" value="1"/>
</dbReference>
<evidence type="ECO:0000259" key="2">
    <source>
        <dbReference type="PROSITE" id="PS50110"/>
    </source>
</evidence>
<name>A0ABW9RP97_9BACT</name>
<dbReference type="Pfam" id="PF00072">
    <property type="entry name" value="Response_reg"/>
    <property type="match status" value="1"/>
</dbReference>
<dbReference type="Proteomes" id="UP000798808">
    <property type="component" value="Unassembled WGS sequence"/>
</dbReference>
<dbReference type="InterPro" id="IPR001789">
    <property type="entry name" value="Sig_transdc_resp-reg_receiver"/>
</dbReference>
<evidence type="ECO:0000256" key="1">
    <source>
        <dbReference type="PROSITE-ProRule" id="PRU00169"/>
    </source>
</evidence>
<comment type="caution">
    <text evidence="3">The sequence shown here is derived from an EMBL/GenBank/DDBJ whole genome shotgun (WGS) entry which is preliminary data.</text>
</comment>
<reference evidence="3 4" key="1">
    <citation type="submission" date="2019-02" db="EMBL/GenBank/DDBJ databases">
        <authorList>
            <person name="Goldberg S.R."/>
            <person name="Haltli B.A."/>
            <person name="Correa H."/>
            <person name="Russell K.G."/>
        </authorList>
    </citation>
    <scope>NUCLEOTIDE SEQUENCE [LARGE SCALE GENOMIC DNA]</scope>
    <source>
        <strain evidence="3 4">JCM 16186</strain>
    </source>
</reference>
<dbReference type="EMBL" id="SMLW01000554">
    <property type="protein sequence ID" value="MTI25973.1"/>
    <property type="molecule type" value="Genomic_DNA"/>
</dbReference>
<gene>
    <name evidence="3" type="ORF">E1163_13535</name>
</gene>
<feature type="modified residue" description="4-aspartylphosphate" evidence="1">
    <location>
        <position position="64"/>
    </location>
</feature>